<keyword evidence="6" id="KW-1185">Reference proteome</keyword>
<dbReference type="Pfam" id="PF01547">
    <property type="entry name" value="SBP_bac_1"/>
    <property type="match status" value="1"/>
</dbReference>
<organism evidence="5 6">
    <name type="scientific">Rhizobium daejeonense</name>
    <dbReference type="NCBI Taxonomy" id="240521"/>
    <lineage>
        <taxon>Bacteria</taxon>
        <taxon>Pseudomonadati</taxon>
        <taxon>Pseudomonadota</taxon>
        <taxon>Alphaproteobacteria</taxon>
        <taxon>Hyphomicrobiales</taxon>
        <taxon>Rhizobiaceae</taxon>
        <taxon>Rhizobium/Agrobacterium group</taxon>
        <taxon>Rhizobium</taxon>
    </lineage>
</organism>
<dbReference type="GO" id="GO:0019808">
    <property type="term" value="F:polyamine binding"/>
    <property type="evidence" value="ECO:0007669"/>
    <property type="project" value="InterPro"/>
</dbReference>
<dbReference type="GO" id="GO:0015846">
    <property type="term" value="P:polyamine transport"/>
    <property type="evidence" value="ECO:0007669"/>
    <property type="project" value="InterPro"/>
</dbReference>
<evidence type="ECO:0000313" key="5">
    <source>
        <dbReference type="EMBL" id="NGO65915.1"/>
    </source>
</evidence>
<proteinExistence type="predicted"/>
<dbReference type="PRINTS" id="PR00909">
    <property type="entry name" value="SPERMDNBNDNG"/>
</dbReference>
<evidence type="ECO:0000256" key="4">
    <source>
        <dbReference type="ARBA" id="ARBA00022764"/>
    </source>
</evidence>
<dbReference type="EMBL" id="JAAKZH010000007">
    <property type="protein sequence ID" value="NGO65915.1"/>
    <property type="molecule type" value="Genomic_DNA"/>
</dbReference>
<evidence type="ECO:0000313" key="6">
    <source>
        <dbReference type="Proteomes" id="UP000477849"/>
    </source>
</evidence>
<dbReference type="InterPro" id="IPR006311">
    <property type="entry name" value="TAT_signal"/>
</dbReference>
<dbReference type="InterPro" id="IPR001188">
    <property type="entry name" value="Sperm_putr-bd"/>
</dbReference>
<keyword evidence="2" id="KW-0813">Transport</keyword>
<dbReference type="RefSeq" id="WP_163897797.1">
    <property type="nucleotide sequence ID" value="NZ_CP048425.1"/>
</dbReference>
<dbReference type="InterPro" id="IPR006059">
    <property type="entry name" value="SBP"/>
</dbReference>
<keyword evidence="4" id="KW-0574">Periplasm</keyword>
<dbReference type="PANTHER" id="PTHR30222:SF17">
    <property type="entry name" value="SPERMIDINE_PUTRESCINE-BINDING PERIPLASMIC PROTEIN"/>
    <property type="match status" value="1"/>
</dbReference>
<accession>A0A6M1S4C4</accession>
<dbReference type="GO" id="GO:0042597">
    <property type="term" value="C:periplasmic space"/>
    <property type="evidence" value="ECO:0007669"/>
    <property type="project" value="UniProtKB-SubCell"/>
</dbReference>
<dbReference type="AlphaFoldDB" id="A0A6M1S4C4"/>
<dbReference type="SUPFAM" id="SSF53850">
    <property type="entry name" value="Periplasmic binding protein-like II"/>
    <property type="match status" value="1"/>
</dbReference>
<dbReference type="PROSITE" id="PS51318">
    <property type="entry name" value="TAT"/>
    <property type="match status" value="1"/>
</dbReference>
<evidence type="ECO:0000256" key="1">
    <source>
        <dbReference type="ARBA" id="ARBA00004418"/>
    </source>
</evidence>
<comment type="caution">
    <text evidence="5">The sequence shown here is derived from an EMBL/GenBank/DDBJ whole genome shotgun (WGS) entry which is preliminary data.</text>
</comment>
<name>A0A6M1S4C4_9HYPH</name>
<dbReference type="Gene3D" id="3.40.190.10">
    <property type="entry name" value="Periplasmic binding protein-like II"/>
    <property type="match status" value="2"/>
</dbReference>
<evidence type="ECO:0000256" key="3">
    <source>
        <dbReference type="ARBA" id="ARBA00022729"/>
    </source>
</evidence>
<reference evidence="5 6" key="1">
    <citation type="submission" date="2020-02" db="EMBL/GenBank/DDBJ databases">
        <title>Genome sequence of the type strain CCBAU10050 of Rhizobium daejeonense.</title>
        <authorList>
            <person name="Gao J."/>
            <person name="Sun J."/>
        </authorList>
    </citation>
    <scope>NUCLEOTIDE SEQUENCE [LARGE SCALE GENOMIC DNA]</scope>
    <source>
        <strain evidence="5 6">CCBAU10050</strain>
    </source>
</reference>
<dbReference type="PANTHER" id="PTHR30222">
    <property type="entry name" value="SPERMIDINE/PUTRESCINE-BINDING PERIPLASMIC PROTEIN"/>
    <property type="match status" value="1"/>
</dbReference>
<sequence length="377" mass="41599">MSTDTKNTGKSFQLSRRDLLRHGANAAMFAAVASQVDFTKPAFANEQKLTGPLNVLAWAGYDDPDLMKGFTELTGVELNVKEAESNGAQLSLVQAGTVKFDVINPDAVWTSKFAEAGLTLPIDTAQLSSQDETIPMFRNRPETMFDNQVYAIPTRFGVNGFVYWPDKISAEAASDCELAWDASLKNRVEIIDWPELYLWMAGQWLGMKNPETATGDDLQKILDKMIAFRPNMRALQSDMGTVKTDLANREAWMVWGSSSDNVRTTARLAGANVDLVIPKQGGAMWMETLQVVRGTEHLASALAYINYMTSAKAMKQMAWGADKFAVTNAKVKDLLTADQVKALGLDMMEEWVSNCGMSQAPTDDMAWADAWQTFKTA</sequence>
<protein>
    <submittedName>
        <fullName evidence="5">Extracellular solute-binding protein</fullName>
    </submittedName>
</protein>
<keyword evidence="3" id="KW-0732">Signal</keyword>
<dbReference type="Proteomes" id="UP000477849">
    <property type="component" value="Unassembled WGS sequence"/>
</dbReference>
<gene>
    <name evidence="5" type="ORF">G6N76_19765</name>
</gene>
<evidence type="ECO:0000256" key="2">
    <source>
        <dbReference type="ARBA" id="ARBA00022448"/>
    </source>
</evidence>
<comment type="subcellular location">
    <subcellularLocation>
        <location evidence="1">Periplasm</location>
    </subcellularLocation>
</comment>